<evidence type="ECO:0000313" key="1">
    <source>
        <dbReference type="EMBL" id="KAI4299824.1"/>
    </source>
</evidence>
<proteinExistence type="predicted"/>
<dbReference type="EMBL" id="CM039438">
    <property type="protein sequence ID" value="KAI4299824.1"/>
    <property type="molecule type" value="Genomic_DNA"/>
</dbReference>
<gene>
    <name evidence="1" type="ORF">L6164_033249</name>
</gene>
<accession>A0ACB9KR46</accession>
<organism evidence="1 2">
    <name type="scientific">Bauhinia variegata</name>
    <name type="common">Purple orchid tree</name>
    <name type="synonym">Phanera variegata</name>
    <dbReference type="NCBI Taxonomy" id="167791"/>
    <lineage>
        <taxon>Eukaryota</taxon>
        <taxon>Viridiplantae</taxon>
        <taxon>Streptophyta</taxon>
        <taxon>Embryophyta</taxon>
        <taxon>Tracheophyta</taxon>
        <taxon>Spermatophyta</taxon>
        <taxon>Magnoliopsida</taxon>
        <taxon>eudicotyledons</taxon>
        <taxon>Gunneridae</taxon>
        <taxon>Pentapetalae</taxon>
        <taxon>rosids</taxon>
        <taxon>fabids</taxon>
        <taxon>Fabales</taxon>
        <taxon>Fabaceae</taxon>
        <taxon>Cercidoideae</taxon>
        <taxon>Cercideae</taxon>
        <taxon>Bauhiniinae</taxon>
        <taxon>Bauhinia</taxon>
    </lineage>
</organism>
<dbReference type="Proteomes" id="UP000828941">
    <property type="component" value="Chromosome 13"/>
</dbReference>
<name>A0ACB9KR46_BAUVA</name>
<keyword evidence="2" id="KW-1185">Reference proteome</keyword>
<reference evidence="1 2" key="1">
    <citation type="journal article" date="2022" name="DNA Res.">
        <title>Chromosomal-level genome assembly of the orchid tree Bauhinia variegata (Leguminosae; Cercidoideae) supports the allotetraploid origin hypothesis of Bauhinia.</title>
        <authorList>
            <person name="Zhong Y."/>
            <person name="Chen Y."/>
            <person name="Zheng D."/>
            <person name="Pang J."/>
            <person name="Liu Y."/>
            <person name="Luo S."/>
            <person name="Meng S."/>
            <person name="Qian L."/>
            <person name="Wei D."/>
            <person name="Dai S."/>
            <person name="Zhou R."/>
        </authorList>
    </citation>
    <scope>NUCLEOTIDE SEQUENCE [LARGE SCALE GENOMIC DNA]</scope>
    <source>
        <strain evidence="1">BV-YZ2020</strain>
    </source>
</reference>
<protein>
    <submittedName>
        <fullName evidence="1">Uncharacterized protein</fullName>
    </submittedName>
</protein>
<sequence>MSLVNLLLPNSWSLVSLNLSQHKNHLEGLLFVNRSGNLQCSANNSDISHPPSQRNSANYRPTAWTYDFLQSLKNDNVDVKYEDRAYKLREEVRRMIKDENTVELFTKLELIDDIRRLGLSYHFEKEITQALDRFVSFEWCHGNNINTLHQAALSFRLLREHGYSVSPDIFQSFREDKGGFKSCLTKDVKGMLSLYEASFLGFEGEFILDEAKSFATFHMKQVNEEMTSERPFEEVNHALELPIHHRIQRLEARWYIEAYSKRDNANPALLEAAILDFNIVQSTLQRDLQEMSRWWNGMGLATKLSFSRDRLMECFFWTVGMAFEPQFSRLRKGLTKVTSFITTIDDVYDVYGTLDELEIFTSSVERWDIKAMESLPEYMRMCFLALYNTVNEIAYEALKEHGQDILPYLTKAWADMLKAFLQEARWQRQKDLPTFEEYLENAWMSVSGIVILVHAYFLLNHNISKEALESLQNPHNLLRIPSTIFRLCNDLATSTEELRRGEVASSIVCYMHETGKSEEFAYKHMRSLLDETWKRLNKERVVIDSPFTKTFKDTAINLAQISQCTYLNGDGHGAPDTRSENRIRSIIIEPIKLKNIYNKHGGECK</sequence>
<comment type="caution">
    <text evidence="1">The sequence shown here is derived from an EMBL/GenBank/DDBJ whole genome shotgun (WGS) entry which is preliminary data.</text>
</comment>
<evidence type="ECO:0000313" key="2">
    <source>
        <dbReference type="Proteomes" id="UP000828941"/>
    </source>
</evidence>